<evidence type="ECO:0000313" key="9">
    <source>
        <dbReference type="Proteomes" id="UP000248198"/>
    </source>
</evidence>
<feature type="transmembrane region" description="Helical" evidence="6">
    <location>
        <begin position="324"/>
        <end position="343"/>
    </location>
</feature>
<proteinExistence type="inferred from homology"/>
<dbReference type="InterPro" id="IPR023408">
    <property type="entry name" value="MscS_beta-dom_sf"/>
</dbReference>
<dbReference type="Proteomes" id="UP000248198">
    <property type="component" value="Unassembled WGS sequence"/>
</dbReference>
<keyword evidence="5 6" id="KW-0472">Membrane</keyword>
<dbReference type="PANTHER" id="PTHR30347:SF1">
    <property type="entry name" value="MECHANOSENSITIVE CHANNEL MSCK"/>
    <property type="match status" value="1"/>
</dbReference>
<dbReference type="AlphaFoldDB" id="A0A318UC16"/>
<evidence type="ECO:0000256" key="5">
    <source>
        <dbReference type="ARBA" id="ARBA00023136"/>
    </source>
</evidence>
<evidence type="ECO:0000313" key="8">
    <source>
        <dbReference type="EMBL" id="PYF72782.1"/>
    </source>
</evidence>
<keyword evidence="3 6" id="KW-0812">Transmembrane</keyword>
<evidence type="ECO:0000256" key="3">
    <source>
        <dbReference type="ARBA" id="ARBA00022692"/>
    </source>
</evidence>
<evidence type="ECO:0000256" key="6">
    <source>
        <dbReference type="SAM" id="Phobius"/>
    </source>
</evidence>
<comment type="caution">
    <text evidence="8">The sequence shown here is derived from an EMBL/GenBank/DDBJ whole genome shotgun (WGS) entry which is preliminary data.</text>
</comment>
<dbReference type="EMBL" id="QKLU01000005">
    <property type="protein sequence ID" value="PYF72782.1"/>
    <property type="molecule type" value="Genomic_DNA"/>
</dbReference>
<organism evidence="8 9">
    <name type="scientific">Pedobacter nutrimenti</name>
    <dbReference type="NCBI Taxonomy" id="1241337"/>
    <lineage>
        <taxon>Bacteria</taxon>
        <taxon>Pseudomonadati</taxon>
        <taxon>Bacteroidota</taxon>
        <taxon>Sphingobacteriia</taxon>
        <taxon>Sphingobacteriales</taxon>
        <taxon>Sphingobacteriaceae</taxon>
        <taxon>Pedobacter</taxon>
    </lineage>
</organism>
<keyword evidence="9" id="KW-1185">Reference proteome</keyword>
<feature type="transmembrane region" description="Helical" evidence="6">
    <location>
        <begin position="409"/>
        <end position="431"/>
    </location>
</feature>
<dbReference type="Pfam" id="PF00924">
    <property type="entry name" value="MS_channel_2nd"/>
    <property type="match status" value="1"/>
</dbReference>
<dbReference type="GO" id="GO:0008381">
    <property type="term" value="F:mechanosensitive monoatomic ion channel activity"/>
    <property type="evidence" value="ECO:0007669"/>
    <property type="project" value="UniProtKB-ARBA"/>
</dbReference>
<accession>A0A318UC16</accession>
<feature type="transmembrane region" description="Helical" evidence="6">
    <location>
        <begin position="582"/>
        <end position="601"/>
    </location>
</feature>
<dbReference type="RefSeq" id="WP_110832534.1">
    <property type="nucleotide sequence ID" value="NZ_QKLU01000005.1"/>
</dbReference>
<feature type="transmembrane region" description="Helical" evidence="6">
    <location>
        <begin position="607"/>
        <end position="626"/>
    </location>
</feature>
<gene>
    <name evidence="8" type="ORF">B0O44_105152</name>
</gene>
<dbReference type="InterPro" id="IPR011014">
    <property type="entry name" value="MscS_channel_TM-2"/>
</dbReference>
<feature type="transmembrane region" description="Helical" evidence="6">
    <location>
        <begin position="380"/>
        <end position="397"/>
    </location>
</feature>
<comment type="similarity">
    <text evidence="2">Belongs to the MscS (TC 1.A.23) family.</text>
</comment>
<protein>
    <submittedName>
        <fullName evidence="8">Mechanosensitive ion channel-like protein</fullName>
    </submittedName>
</protein>
<reference evidence="8 9" key="1">
    <citation type="submission" date="2018-06" db="EMBL/GenBank/DDBJ databases">
        <title>Genomic Encyclopedia of Archaeal and Bacterial Type Strains, Phase II (KMG-II): from individual species to whole genera.</title>
        <authorList>
            <person name="Goeker M."/>
        </authorList>
    </citation>
    <scope>NUCLEOTIDE SEQUENCE [LARGE SCALE GENOMIC DNA]</scope>
    <source>
        <strain evidence="8 9">DSM 27372</strain>
    </source>
</reference>
<dbReference type="GO" id="GO:0016020">
    <property type="term" value="C:membrane"/>
    <property type="evidence" value="ECO:0007669"/>
    <property type="project" value="UniProtKB-SubCell"/>
</dbReference>
<dbReference type="SUPFAM" id="SSF50182">
    <property type="entry name" value="Sm-like ribonucleoproteins"/>
    <property type="match status" value="1"/>
</dbReference>
<evidence type="ECO:0000256" key="2">
    <source>
        <dbReference type="ARBA" id="ARBA00008017"/>
    </source>
</evidence>
<feature type="transmembrane region" description="Helical" evidence="6">
    <location>
        <begin position="355"/>
        <end position="374"/>
    </location>
</feature>
<dbReference type="SUPFAM" id="SSF82861">
    <property type="entry name" value="Mechanosensitive channel protein MscS (YggB), transmembrane region"/>
    <property type="match status" value="1"/>
</dbReference>
<dbReference type="Gene3D" id="2.30.30.60">
    <property type="match status" value="1"/>
</dbReference>
<feature type="transmembrane region" description="Helical" evidence="6">
    <location>
        <begin position="495"/>
        <end position="514"/>
    </location>
</feature>
<dbReference type="Gene3D" id="1.10.287.1260">
    <property type="match status" value="1"/>
</dbReference>
<feature type="transmembrane region" description="Helical" evidence="6">
    <location>
        <begin position="451"/>
        <end position="474"/>
    </location>
</feature>
<comment type="subcellular location">
    <subcellularLocation>
        <location evidence="1">Membrane</location>
        <topology evidence="1">Multi-pass membrane protein</topology>
    </subcellularLocation>
</comment>
<dbReference type="InterPro" id="IPR006685">
    <property type="entry name" value="MscS_channel_2nd"/>
</dbReference>
<feature type="domain" description="Mechanosensitive ion channel MscS" evidence="7">
    <location>
        <begin position="624"/>
        <end position="690"/>
    </location>
</feature>
<dbReference type="PANTHER" id="PTHR30347">
    <property type="entry name" value="POTASSIUM CHANNEL RELATED"/>
    <property type="match status" value="1"/>
</dbReference>
<dbReference type="InterPro" id="IPR052702">
    <property type="entry name" value="MscS-like_channel"/>
</dbReference>
<sequence>MLKHFFSLAVFLLLVFFVKTGFAQTISSKKHRPNLFAEKDTLSYNDYLLSIERISELLDASYTEAEFGAGTFLLFGEMEETQKSLHLIVGNLRETSNNVRNQQMYRKVLQELQTQIEGQNKTLNSITGNLEKVMDKVTAIGKDAVFIKLIQDSLIRGQFANELNGLKLKYKSTDSLFKNNMRTLNLKKRETVRRKMTVSKAQMQVKDKLGKSGITLFGDEYPSIWDTGTGLQKSLSASNIRGKFELEQAAFSYYFSYTSGNLFFLLLVLALFYVWIRRNMRHLDKREKLKSLEMFHFSYLDKGILLPLFAFGLNLLIVSNLYAPAIYIDFLHLVLLIVIFFLFKKEGKSLLARNWAILSLLFLLICFLDLFVKVSFWQRSLLLLINLFCLFYGRLQLKKSLKEEVGLPVLFRLANWIFIVFNFLALVFNLFGRVSLANTLSLTAMITLTQIIILSVFLKITIEIILLQIYSIRIKRGIENIFDFESLSRNLRKPFLLLIISMWVIVIAANLNTWEALRGALSDLLGKAITIGNITFSMGSVLLFFIIVWIAHLLQKYVAYFFGEVDDQDAENVNKRQHSKLLVTRLIVLVSGYLLAIAASGMPLDKLSIVIGALGVGVGLGLQNIVNNFVSGVILIFDREIHVGDVIEVSSQSGRVKSMGLRTTKIDAANGAEIIIPNGNILSQNITNWTYSNNFKMVELRFKLNGLILAESISEVIKQSLGEVPMVYSEKEPQIFYHAVAEDNYEIGLKFWCNIYRTEEGISNVRLALYRNFKLSNVVLT</sequence>
<dbReference type="InterPro" id="IPR010920">
    <property type="entry name" value="LSM_dom_sf"/>
</dbReference>
<keyword evidence="4 6" id="KW-1133">Transmembrane helix</keyword>
<feature type="transmembrane region" description="Helical" evidence="6">
    <location>
        <begin position="297"/>
        <end position="318"/>
    </location>
</feature>
<evidence type="ECO:0000259" key="7">
    <source>
        <dbReference type="Pfam" id="PF00924"/>
    </source>
</evidence>
<evidence type="ECO:0000256" key="4">
    <source>
        <dbReference type="ARBA" id="ARBA00022989"/>
    </source>
</evidence>
<name>A0A318UC16_9SPHI</name>
<evidence type="ECO:0000256" key="1">
    <source>
        <dbReference type="ARBA" id="ARBA00004141"/>
    </source>
</evidence>
<feature type="transmembrane region" description="Helical" evidence="6">
    <location>
        <begin position="534"/>
        <end position="554"/>
    </location>
</feature>
<dbReference type="OrthoDB" id="9809206at2"/>
<feature type="transmembrane region" description="Helical" evidence="6">
    <location>
        <begin position="254"/>
        <end position="276"/>
    </location>
</feature>